<evidence type="ECO:0000256" key="1">
    <source>
        <dbReference type="SAM" id="Phobius"/>
    </source>
</evidence>
<dbReference type="EMBL" id="JAESWB010000191">
    <property type="protein sequence ID" value="MBL4953425.1"/>
    <property type="molecule type" value="Genomic_DNA"/>
</dbReference>
<gene>
    <name evidence="2" type="ORF">JK635_14550</name>
</gene>
<dbReference type="Proteomes" id="UP000623967">
    <property type="component" value="Unassembled WGS sequence"/>
</dbReference>
<proteinExistence type="predicted"/>
<accession>A0ABS1TQ30</accession>
<protein>
    <submittedName>
        <fullName evidence="2">Uncharacterized protein</fullName>
    </submittedName>
</protein>
<keyword evidence="1" id="KW-0472">Membrane</keyword>
<keyword evidence="1" id="KW-1133">Transmembrane helix</keyword>
<reference evidence="2 3" key="1">
    <citation type="submission" date="2021-01" db="EMBL/GenBank/DDBJ databases">
        <title>Genome public.</title>
        <authorList>
            <person name="Liu C."/>
            <person name="Sun Q."/>
        </authorList>
    </citation>
    <scope>NUCLEOTIDE SEQUENCE [LARGE SCALE GENOMIC DNA]</scope>
    <source>
        <strain evidence="2 3">YIM B02564</strain>
    </source>
</reference>
<keyword evidence="3" id="KW-1185">Reference proteome</keyword>
<dbReference type="RefSeq" id="WP_202654679.1">
    <property type="nucleotide sequence ID" value="NZ_JAESWB010000191.1"/>
</dbReference>
<feature type="transmembrane region" description="Helical" evidence="1">
    <location>
        <begin position="55"/>
        <end position="76"/>
    </location>
</feature>
<sequence length="77" mass="8946">MERLTYEQALRLKGEIISFKNKQGKWTIGRVAKVRKDGLEIEELNHSGSDEGYGYGFWGPFWGPSVFVGFGFPLFWW</sequence>
<evidence type="ECO:0000313" key="3">
    <source>
        <dbReference type="Proteomes" id="UP000623967"/>
    </source>
</evidence>
<evidence type="ECO:0000313" key="2">
    <source>
        <dbReference type="EMBL" id="MBL4953425.1"/>
    </source>
</evidence>
<name>A0ABS1TQ30_9BACI</name>
<keyword evidence="1" id="KW-0812">Transmembrane</keyword>
<organism evidence="2 3">
    <name type="scientific">Neobacillus paridis</name>
    <dbReference type="NCBI Taxonomy" id="2803862"/>
    <lineage>
        <taxon>Bacteria</taxon>
        <taxon>Bacillati</taxon>
        <taxon>Bacillota</taxon>
        <taxon>Bacilli</taxon>
        <taxon>Bacillales</taxon>
        <taxon>Bacillaceae</taxon>
        <taxon>Neobacillus</taxon>
    </lineage>
</organism>
<comment type="caution">
    <text evidence="2">The sequence shown here is derived from an EMBL/GenBank/DDBJ whole genome shotgun (WGS) entry which is preliminary data.</text>
</comment>